<evidence type="ECO:0000256" key="5">
    <source>
        <dbReference type="ARBA" id="ARBA00023136"/>
    </source>
</evidence>
<sequence>MKSMKRLTALLLVLCMILSALGCGPSGTQVSTENSEYAVAMITDSGDITDQSFNQTTYESCLAYCTENDIPFTYKKPDGDTDYARIAMIDVAVAEGYNIIVMPGYIFAPALVEVTYKYPDVKFIALDMTAGDIIAAAVGSKYYDDPDAYEASDYYNIKNTYCAVYQEEIPGYMAGYAAVKLGYRKLGFLGGQAVPAVIRFGFGYVQGIDHAAQELGVSDEIEVEYAYGGQFYGSTEITAAMDTWYSQGTEVVFACGGGIFTSAAEAAAKVDGKIIGTDSDQSPIIDAYGEGMTVTSAMKGLGATVKAMLNSIIVDGTWEEHVGKIENLGLISGTDTAVNYVGLPEETTQWNENFTMEDYHNLVQKIYDGEIQIDNSIEQMPDVSVKVSQRQGSIM</sequence>
<feature type="signal peptide" evidence="7">
    <location>
        <begin position="1"/>
        <end position="22"/>
    </location>
</feature>
<accession>A0A9D2FTY9</accession>
<dbReference type="Proteomes" id="UP000824056">
    <property type="component" value="Unassembled WGS sequence"/>
</dbReference>
<evidence type="ECO:0000259" key="8">
    <source>
        <dbReference type="Pfam" id="PF02608"/>
    </source>
</evidence>
<keyword evidence="3" id="KW-1003">Cell membrane</keyword>
<reference evidence="9" key="2">
    <citation type="submission" date="2021-04" db="EMBL/GenBank/DDBJ databases">
        <authorList>
            <person name="Gilroy R."/>
        </authorList>
    </citation>
    <scope>NUCLEOTIDE SEQUENCE</scope>
    <source>
        <strain evidence="9">1068</strain>
    </source>
</reference>
<dbReference type="InterPro" id="IPR003760">
    <property type="entry name" value="PnrA-like"/>
</dbReference>
<dbReference type="InterPro" id="IPR028082">
    <property type="entry name" value="Peripla_BP_I"/>
</dbReference>
<evidence type="ECO:0000256" key="4">
    <source>
        <dbReference type="ARBA" id="ARBA00022729"/>
    </source>
</evidence>
<keyword evidence="4 7" id="KW-0732">Signal</keyword>
<dbReference type="InterPro" id="IPR050957">
    <property type="entry name" value="BMP_lipoprotein"/>
</dbReference>
<comment type="caution">
    <text evidence="9">The sequence shown here is derived from an EMBL/GenBank/DDBJ whole genome shotgun (WGS) entry which is preliminary data.</text>
</comment>
<evidence type="ECO:0000256" key="6">
    <source>
        <dbReference type="ARBA" id="ARBA00023288"/>
    </source>
</evidence>
<evidence type="ECO:0000256" key="2">
    <source>
        <dbReference type="ARBA" id="ARBA00008610"/>
    </source>
</evidence>
<dbReference type="EMBL" id="DXBG01000304">
    <property type="protein sequence ID" value="HIZ66795.1"/>
    <property type="molecule type" value="Genomic_DNA"/>
</dbReference>
<dbReference type="PROSITE" id="PS51257">
    <property type="entry name" value="PROKAR_LIPOPROTEIN"/>
    <property type="match status" value="1"/>
</dbReference>
<dbReference type="GO" id="GO:0005886">
    <property type="term" value="C:plasma membrane"/>
    <property type="evidence" value="ECO:0007669"/>
    <property type="project" value="UniProtKB-SubCell"/>
</dbReference>
<evidence type="ECO:0000256" key="1">
    <source>
        <dbReference type="ARBA" id="ARBA00004193"/>
    </source>
</evidence>
<dbReference type="AlphaFoldDB" id="A0A9D2FTY9"/>
<dbReference type="SUPFAM" id="SSF53822">
    <property type="entry name" value="Periplasmic binding protein-like I"/>
    <property type="match status" value="1"/>
</dbReference>
<dbReference type="PANTHER" id="PTHR34296">
    <property type="entry name" value="TRANSCRIPTIONAL ACTIVATOR PROTEIN MED"/>
    <property type="match status" value="1"/>
</dbReference>
<organism evidence="9 10">
    <name type="scientific">Candidatus Blautia pullicola</name>
    <dbReference type="NCBI Taxonomy" id="2838498"/>
    <lineage>
        <taxon>Bacteria</taxon>
        <taxon>Bacillati</taxon>
        <taxon>Bacillota</taxon>
        <taxon>Clostridia</taxon>
        <taxon>Lachnospirales</taxon>
        <taxon>Lachnospiraceae</taxon>
        <taxon>Blautia</taxon>
    </lineage>
</organism>
<evidence type="ECO:0000256" key="3">
    <source>
        <dbReference type="ARBA" id="ARBA00022475"/>
    </source>
</evidence>
<dbReference type="Pfam" id="PF02608">
    <property type="entry name" value="Bmp"/>
    <property type="match status" value="1"/>
</dbReference>
<dbReference type="PANTHER" id="PTHR34296:SF2">
    <property type="entry name" value="ABC TRANSPORTER GUANOSINE-BINDING PROTEIN NUPN"/>
    <property type="match status" value="1"/>
</dbReference>
<dbReference type="CDD" id="cd06354">
    <property type="entry name" value="PBP1_PrnA-like"/>
    <property type="match status" value="1"/>
</dbReference>
<keyword evidence="6" id="KW-0449">Lipoprotein</keyword>
<feature type="domain" description="ABC transporter substrate-binding protein PnrA-like" evidence="8">
    <location>
        <begin position="39"/>
        <end position="374"/>
    </location>
</feature>
<reference evidence="9" key="1">
    <citation type="journal article" date="2021" name="PeerJ">
        <title>Extensive microbial diversity within the chicken gut microbiome revealed by metagenomics and culture.</title>
        <authorList>
            <person name="Gilroy R."/>
            <person name="Ravi A."/>
            <person name="Getino M."/>
            <person name="Pursley I."/>
            <person name="Horton D.L."/>
            <person name="Alikhan N.F."/>
            <person name="Baker D."/>
            <person name="Gharbi K."/>
            <person name="Hall N."/>
            <person name="Watson M."/>
            <person name="Adriaenssens E.M."/>
            <person name="Foster-Nyarko E."/>
            <person name="Jarju S."/>
            <person name="Secka A."/>
            <person name="Antonio M."/>
            <person name="Oren A."/>
            <person name="Chaudhuri R.R."/>
            <person name="La Ragione R."/>
            <person name="Hildebrand F."/>
            <person name="Pallen M.J."/>
        </authorList>
    </citation>
    <scope>NUCLEOTIDE SEQUENCE</scope>
    <source>
        <strain evidence="9">1068</strain>
    </source>
</reference>
<evidence type="ECO:0000256" key="7">
    <source>
        <dbReference type="SAM" id="SignalP"/>
    </source>
</evidence>
<proteinExistence type="inferred from homology"/>
<feature type="chain" id="PRO_5038941619" evidence="7">
    <location>
        <begin position="23"/>
        <end position="395"/>
    </location>
</feature>
<dbReference type="Gene3D" id="3.40.50.2300">
    <property type="match status" value="2"/>
</dbReference>
<keyword evidence="5" id="KW-0472">Membrane</keyword>
<comment type="subcellular location">
    <subcellularLocation>
        <location evidence="1">Cell membrane</location>
        <topology evidence="1">Lipid-anchor</topology>
    </subcellularLocation>
</comment>
<evidence type="ECO:0000313" key="10">
    <source>
        <dbReference type="Proteomes" id="UP000824056"/>
    </source>
</evidence>
<gene>
    <name evidence="9" type="ORF">H9809_13015</name>
</gene>
<comment type="similarity">
    <text evidence="2">Belongs to the BMP lipoprotein family.</text>
</comment>
<evidence type="ECO:0000313" key="9">
    <source>
        <dbReference type="EMBL" id="HIZ66795.1"/>
    </source>
</evidence>
<protein>
    <submittedName>
        <fullName evidence="9">BMP family ABC transporter substrate-binding protein</fullName>
    </submittedName>
</protein>
<name>A0A9D2FTY9_9FIRM</name>